<feature type="transmembrane region" description="Helical" evidence="9">
    <location>
        <begin position="91"/>
        <end position="112"/>
    </location>
</feature>
<gene>
    <name evidence="11" type="ORF">NMOB1V02_LOCUS11676</name>
</gene>
<proteinExistence type="inferred from homology"/>
<evidence type="ECO:0000256" key="5">
    <source>
        <dbReference type="ARBA" id="ARBA00023040"/>
    </source>
</evidence>
<dbReference type="PRINTS" id="PR00237">
    <property type="entry name" value="GPCRRHODOPSN"/>
</dbReference>
<evidence type="ECO:0000313" key="12">
    <source>
        <dbReference type="Proteomes" id="UP000678499"/>
    </source>
</evidence>
<dbReference type="Gene3D" id="1.20.1070.10">
    <property type="entry name" value="Rhodopsin 7-helix transmembrane proteins"/>
    <property type="match status" value="1"/>
</dbReference>
<keyword evidence="8" id="KW-0807">Transducer</keyword>
<keyword evidence="7" id="KW-0675">Receptor</keyword>
<dbReference type="PANTHER" id="PTHR45695">
    <property type="entry name" value="LEUCOKININ RECEPTOR-RELATED"/>
    <property type="match status" value="1"/>
</dbReference>
<dbReference type="InterPro" id="IPR000276">
    <property type="entry name" value="GPCR_Rhodpsn"/>
</dbReference>
<comment type="similarity">
    <text evidence="2">Belongs to the G-protein coupled receptor 1 family.</text>
</comment>
<evidence type="ECO:0000256" key="4">
    <source>
        <dbReference type="ARBA" id="ARBA00022989"/>
    </source>
</evidence>
<evidence type="ECO:0000313" key="11">
    <source>
        <dbReference type="EMBL" id="CAD7284068.1"/>
    </source>
</evidence>
<sequence length="281" mass="32525">MELSDFLHSPTSENEFRLIDDDDGNDRRAVNPEFFNFSSFQDLWVRKSDMEVGIKSAGTALIMLIGLLGNAAMITVLMYNKPLMRSSTNIFILNLSIADLLYLMFCPVPFLYSDFYQAYPLGEIWCYLSASVYHVFRQASALTLSVISVDRLLGIARPWQKMGARTAVGLLAAIWIAAICLSAPLMLFRNYTVRKWKDFEEINCDEEFDMRKYWLCLLVFFIWLPTLLMLIAYLRIFCVLRQNEKNYGKYGKRPSEDLLVCGTPFQLQQLRPESTDLRVFE</sequence>
<evidence type="ECO:0000259" key="10">
    <source>
        <dbReference type="PROSITE" id="PS50262"/>
    </source>
</evidence>
<protein>
    <recommendedName>
        <fullName evidence="10">G-protein coupled receptors family 1 profile domain-containing protein</fullName>
    </recommendedName>
</protein>
<dbReference type="AlphaFoldDB" id="A0A7R9GK38"/>
<dbReference type="EMBL" id="OA888883">
    <property type="protein sequence ID" value="CAD7284068.1"/>
    <property type="molecule type" value="Genomic_DNA"/>
</dbReference>
<name>A0A7R9GK38_9CRUS</name>
<evidence type="ECO:0000256" key="3">
    <source>
        <dbReference type="ARBA" id="ARBA00022692"/>
    </source>
</evidence>
<evidence type="ECO:0000256" key="1">
    <source>
        <dbReference type="ARBA" id="ARBA00004141"/>
    </source>
</evidence>
<keyword evidence="3 9" id="KW-0812">Transmembrane</keyword>
<keyword evidence="12" id="KW-1185">Reference proteome</keyword>
<dbReference type="CDD" id="cd00637">
    <property type="entry name" value="7tm_classA_rhodopsin-like"/>
    <property type="match status" value="1"/>
</dbReference>
<keyword evidence="4 9" id="KW-1133">Transmembrane helix</keyword>
<dbReference type="OrthoDB" id="9946013at2759"/>
<dbReference type="InterPro" id="IPR017452">
    <property type="entry name" value="GPCR_Rhodpsn_7TM"/>
</dbReference>
<keyword evidence="5" id="KW-0297">G-protein coupled receptor</keyword>
<feature type="domain" description="G-protein coupled receptors family 1 profile" evidence="10">
    <location>
        <begin position="69"/>
        <end position="281"/>
    </location>
</feature>
<organism evidence="11">
    <name type="scientific">Notodromas monacha</name>
    <dbReference type="NCBI Taxonomy" id="399045"/>
    <lineage>
        <taxon>Eukaryota</taxon>
        <taxon>Metazoa</taxon>
        <taxon>Ecdysozoa</taxon>
        <taxon>Arthropoda</taxon>
        <taxon>Crustacea</taxon>
        <taxon>Oligostraca</taxon>
        <taxon>Ostracoda</taxon>
        <taxon>Podocopa</taxon>
        <taxon>Podocopida</taxon>
        <taxon>Cypridocopina</taxon>
        <taxon>Cypridoidea</taxon>
        <taxon>Cyprididae</taxon>
        <taxon>Notodromas</taxon>
    </lineage>
</organism>
<dbReference type="GO" id="GO:0004930">
    <property type="term" value="F:G protein-coupled receptor activity"/>
    <property type="evidence" value="ECO:0007669"/>
    <property type="project" value="UniProtKB-KW"/>
</dbReference>
<dbReference type="GO" id="GO:0005886">
    <property type="term" value="C:plasma membrane"/>
    <property type="evidence" value="ECO:0007669"/>
    <property type="project" value="TreeGrafter"/>
</dbReference>
<feature type="transmembrane region" description="Helical" evidence="9">
    <location>
        <begin position="213"/>
        <end position="234"/>
    </location>
</feature>
<reference evidence="11" key="1">
    <citation type="submission" date="2020-11" db="EMBL/GenBank/DDBJ databases">
        <authorList>
            <person name="Tran Van P."/>
        </authorList>
    </citation>
    <scope>NUCLEOTIDE SEQUENCE</scope>
</reference>
<evidence type="ECO:0000256" key="9">
    <source>
        <dbReference type="SAM" id="Phobius"/>
    </source>
</evidence>
<dbReference type="Proteomes" id="UP000678499">
    <property type="component" value="Unassembled WGS sequence"/>
</dbReference>
<dbReference type="Pfam" id="PF00001">
    <property type="entry name" value="7tm_1"/>
    <property type="match status" value="1"/>
</dbReference>
<accession>A0A7R9GK38</accession>
<dbReference type="PROSITE" id="PS50262">
    <property type="entry name" value="G_PROTEIN_RECEP_F1_2"/>
    <property type="match status" value="1"/>
</dbReference>
<dbReference type="EMBL" id="CAJPEX010006846">
    <property type="protein sequence ID" value="CAG0924220.1"/>
    <property type="molecule type" value="Genomic_DNA"/>
</dbReference>
<evidence type="ECO:0000256" key="6">
    <source>
        <dbReference type="ARBA" id="ARBA00023136"/>
    </source>
</evidence>
<evidence type="ECO:0000256" key="2">
    <source>
        <dbReference type="ARBA" id="ARBA00010663"/>
    </source>
</evidence>
<comment type="subcellular location">
    <subcellularLocation>
        <location evidence="1">Membrane</location>
        <topology evidence="1">Multi-pass membrane protein</topology>
    </subcellularLocation>
</comment>
<dbReference type="PANTHER" id="PTHR45695:SF9">
    <property type="entry name" value="LEUCOKININ RECEPTOR"/>
    <property type="match status" value="1"/>
</dbReference>
<keyword evidence="6 9" id="KW-0472">Membrane</keyword>
<feature type="transmembrane region" description="Helical" evidence="9">
    <location>
        <begin position="167"/>
        <end position="188"/>
    </location>
</feature>
<evidence type="ECO:0000256" key="7">
    <source>
        <dbReference type="ARBA" id="ARBA00023170"/>
    </source>
</evidence>
<dbReference type="SUPFAM" id="SSF81321">
    <property type="entry name" value="Family A G protein-coupled receptor-like"/>
    <property type="match status" value="1"/>
</dbReference>
<feature type="transmembrane region" description="Helical" evidence="9">
    <location>
        <begin position="57"/>
        <end position="79"/>
    </location>
</feature>
<evidence type="ECO:0000256" key="8">
    <source>
        <dbReference type="ARBA" id="ARBA00023224"/>
    </source>
</evidence>